<evidence type="ECO:0000313" key="3">
    <source>
        <dbReference type="Proteomes" id="UP001054945"/>
    </source>
</evidence>
<dbReference type="EMBL" id="BPLR01013600">
    <property type="protein sequence ID" value="GIY62268.1"/>
    <property type="molecule type" value="Genomic_DNA"/>
</dbReference>
<sequence>MGRKKNSTSLQRALGNLVDLVSNAHTSINKTHFSWKYFTLRSAWGEESNLEGLSRKKENEKRKKGKERKSSATALAAKIHFSFPGSLEKRTRDIGTDGKKERREKPALSKRALGNLVDLVSNAHTQSIKHISPGNISHSAAPGAKKHIIRIVLKNHKCGNIKKRSHDRFQLVDPSPKQKARVNATKVPDVSISFFKWYGTVLPEGIAIPLKPLPIRGSKQLWVKEKVLRRGVFKLFGQSMNGFVKHSDVYPGQSFLLKIQWQRFLT</sequence>
<accession>A0AAV4UX87</accession>
<reference evidence="2 3" key="1">
    <citation type="submission" date="2021-06" db="EMBL/GenBank/DDBJ databases">
        <title>Caerostris extrusa draft genome.</title>
        <authorList>
            <person name="Kono N."/>
            <person name="Arakawa K."/>
        </authorList>
    </citation>
    <scope>NUCLEOTIDE SEQUENCE [LARGE SCALE GENOMIC DNA]</scope>
</reference>
<feature type="region of interest" description="Disordered" evidence="1">
    <location>
        <begin position="51"/>
        <end position="71"/>
    </location>
</feature>
<comment type="caution">
    <text evidence="2">The sequence shown here is derived from an EMBL/GenBank/DDBJ whole genome shotgun (WGS) entry which is preliminary data.</text>
</comment>
<dbReference type="AlphaFoldDB" id="A0AAV4UX87"/>
<evidence type="ECO:0000313" key="2">
    <source>
        <dbReference type="EMBL" id="GIY62268.1"/>
    </source>
</evidence>
<gene>
    <name evidence="2" type="ORF">CEXT_552651</name>
</gene>
<feature type="region of interest" description="Disordered" evidence="1">
    <location>
        <begin position="88"/>
        <end position="107"/>
    </location>
</feature>
<organism evidence="2 3">
    <name type="scientific">Caerostris extrusa</name>
    <name type="common">Bark spider</name>
    <name type="synonym">Caerostris bankana</name>
    <dbReference type="NCBI Taxonomy" id="172846"/>
    <lineage>
        <taxon>Eukaryota</taxon>
        <taxon>Metazoa</taxon>
        <taxon>Ecdysozoa</taxon>
        <taxon>Arthropoda</taxon>
        <taxon>Chelicerata</taxon>
        <taxon>Arachnida</taxon>
        <taxon>Araneae</taxon>
        <taxon>Araneomorphae</taxon>
        <taxon>Entelegynae</taxon>
        <taxon>Araneoidea</taxon>
        <taxon>Araneidae</taxon>
        <taxon>Caerostris</taxon>
    </lineage>
</organism>
<dbReference type="Proteomes" id="UP001054945">
    <property type="component" value="Unassembled WGS sequence"/>
</dbReference>
<protein>
    <submittedName>
        <fullName evidence="2">Uncharacterized protein</fullName>
    </submittedName>
</protein>
<evidence type="ECO:0000256" key="1">
    <source>
        <dbReference type="SAM" id="MobiDB-lite"/>
    </source>
</evidence>
<keyword evidence="3" id="KW-1185">Reference proteome</keyword>
<proteinExistence type="predicted"/>
<name>A0AAV4UX87_CAEEX</name>